<proteinExistence type="predicted"/>
<evidence type="ECO:0000313" key="4">
    <source>
        <dbReference type="Proteomes" id="UP000688137"/>
    </source>
</evidence>
<evidence type="ECO:0000256" key="1">
    <source>
        <dbReference type="ARBA" id="ARBA00022737"/>
    </source>
</evidence>
<reference evidence="3" key="1">
    <citation type="submission" date="2021-01" db="EMBL/GenBank/DDBJ databases">
        <authorList>
            <consortium name="Genoscope - CEA"/>
            <person name="William W."/>
        </authorList>
    </citation>
    <scope>NUCLEOTIDE SEQUENCE</scope>
</reference>
<dbReference type="OMA" id="RACDFDI"/>
<name>A0A8S1LYX5_PARPR</name>
<protein>
    <recommendedName>
        <fullName evidence="2">DC1 domain-containing protein</fullName>
    </recommendedName>
</protein>
<keyword evidence="4" id="KW-1185">Reference proteome</keyword>
<dbReference type="AlphaFoldDB" id="A0A8S1LYX5"/>
<accession>A0A8S1LYX5</accession>
<keyword evidence="1" id="KW-0677">Repeat</keyword>
<dbReference type="Proteomes" id="UP000688137">
    <property type="component" value="Unassembled WGS sequence"/>
</dbReference>
<comment type="caution">
    <text evidence="3">The sequence shown here is derived from an EMBL/GenBank/DDBJ whole genome shotgun (WGS) entry which is preliminary data.</text>
</comment>
<evidence type="ECO:0000259" key="2">
    <source>
        <dbReference type="Pfam" id="PF03107"/>
    </source>
</evidence>
<sequence>MNQFILPYCPKYHQLKWKSEITQSCLICFKSKKGSQYYCTECKQGVCNECIKPPLDGFYCGGNHRMQFMSNLPHHSCDLCGKSISQAYSCRACDFDICENCRQLDD</sequence>
<feature type="domain" description="DC1" evidence="2">
    <location>
        <begin position="64"/>
        <end position="101"/>
    </location>
</feature>
<gene>
    <name evidence="3" type="ORF">PPRIM_AZ9-3.1.T0470213</name>
</gene>
<dbReference type="EMBL" id="CAJJDM010000047">
    <property type="protein sequence ID" value="CAD8071502.1"/>
    <property type="molecule type" value="Genomic_DNA"/>
</dbReference>
<evidence type="ECO:0000313" key="3">
    <source>
        <dbReference type="EMBL" id="CAD8071502.1"/>
    </source>
</evidence>
<dbReference type="InterPro" id="IPR004146">
    <property type="entry name" value="DC1"/>
</dbReference>
<dbReference type="Pfam" id="PF03107">
    <property type="entry name" value="C1_2"/>
    <property type="match status" value="1"/>
</dbReference>
<organism evidence="3 4">
    <name type="scientific">Paramecium primaurelia</name>
    <dbReference type="NCBI Taxonomy" id="5886"/>
    <lineage>
        <taxon>Eukaryota</taxon>
        <taxon>Sar</taxon>
        <taxon>Alveolata</taxon>
        <taxon>Ciliophora</taxon>
        <taxon>Intramacronucleata</taxon>
        <taxon>Oligohymenophorea</taxon>
        <taxon>Peniculida</taxon>
        <taxon>Parameciidae</taxon>
        <taxon>Paramecium</taxon>
    </lineage>
</organism>